<dbReference type="EMBL" id="BDDD01000010">
    <property type="protein sequence ID" value="GAV56897.1"/>
    <property type="molecule type" value="Genomic_DNA"/>
</dbReference>
<proteinExistence type="predicted"/>
<sequence>KEIWDNLDAQFQKEEELSKSHLVDKFLDFKFREDMEITPQVTDLENMRSKMNNENIGITNIFLVGAIIYKLPAAWHSFKTEMYRKKEQMGLDELKRYIHIEDENLARNNLELVKQQQSVANAVTQPKKFPKQSKSHKSEPPKLEAKKTIDKKKTKKKTKCYNCGKWGHLAADYRLPKKPRADTLQKEAHMLVGKPEPRNFIAMMTDGRASAFSEWWLDTGATCHATNNKSLLTEVIATKETVTVASGAEALVTHTGTVNLVFSSGNILTLNDVKFVPLLNKNLISISLLDKAGMCTSFMNGRVTLSVNSAYFGCAFLIDGMYRLSLANDTICHMNSTLIDPKLLHNRLGHVNYRKMLQLAKTHNIPLNTSIRFSRCEVCAQTKITRKPFQSVSRSTQLLELIHSDLCDFKNFTTRGGRKYLITFIDDFSRYCHVYLLKSKDEAFDKFRIFKNRMENQLILKIKRFRSDRGGEYTMTKFKEFCASQGIILETTAPYSPQSNGIVERKNMTLT</sequence>
<dbReference type="GO" id="GO:0008270">
    <property type="term" value="F:zinc ion binding"/>
    <property type="evidence" value="ECO:0007669"/>
    <property type="project" value="InterPro"/>
</dbReference>
<dbReference type="InterPro" id="IPR036397">
    <property type="entry name" value="RNaseH_sf"/>
</dbReference>
<dbReference type="GO" id="GO:0008233">
    <property type="term" value="F:peptidase activity"/>
    <property type="evidence" value="ECO:0007669"/>
    <property type="project" value="UniProtKB-KW"/>
</dbReference>
<name>A0A1Q3AMB1_CEPFO</name>
<dbReference type="Gene3D" id="4.10.60.10">
    <property type="entry name" value="Zinc finger, CCHC-type"/>
    <property type="match status" value="1"/>
</dbReference>
<dbReference type="GO" id="GO:0003676">
    <property type="term" value="F:nucleic acid binding"/>
    <property type="evidence" value="ECO:0007669"/>
    <property type="project" value="InterPro"/>
</dbReference>
<evidence type="ECO:0000256" key="2">
    <source>
        <dbReference type="SAM" id="MobiDB-lite"/>
    </source>
</evidence>
<evidence type="ECO:0000256" key="1">
    <source>
        <dbReference type="ARBA" id="ARBA00022670"/>
    </source>
</evidence>
<dbReference type="Pfam" id="PF22936">
    <property type="entry name" value="Pol_BBD"/>
    <property type="match status" value="1"/>
</dbReference>
<dbReference type="PANTHER" id="PTHR42648:SF28">
    <property type="entry name" value="TRANSPOSON-ENCODED PROTEIN WITH RIBONUCLEASE H-LIKE AND RETROVIRUS ZINC FINGER-LIKE DOMAINS"/>
    <property type="match status" value="1"/>
</dbReference>
<organism evidence="4 5">
    <name type="scientific">Cephalotus follicularis</name>
    <name type="common">Albany pitcher plant</name>
    <dbReference type="NCBI Taxonomy" id="3775"/>
    <lineage>
        <taxon>Eukaryota</taxon>
        <taxon>Viridiplantae</taxon>
        <taxon>Streptophyta</taxon>
        <taxon>Embryophyta</taxon>
        <taxon>Tracheophyta</taxon>
        <taxon>Spermatophyta</taxon>
        <taxon>Magnoliopsida</taxon>
        <taxon>eudicotyledons</taxon>
        <taxon>Gunneridae</taxon>
        <taxon>Pentapetalae</taxon>
        <taxon>rosids</taxon>
        <taxon>fabids</taxon>
        <taxon>Oxalidales</taxon>
        <taxon>Cephalotaceae</taxon>
        <taxon>Cephalotus</taxon>
    </lineage>
</organism>
<dbReference type="GO" id="GO:0015074">
    <property type="term" value="P:DNA integration"/>
    <property type="evidence" value="ECO:0007669"/>
    <property type="project" value="InterPro"/>
</dbReference>
<feature type="region of interest" description="Disordered" evidence="2">
    <location>
        <begin position="123"/>
        <end position="151"/>
    </location>
</feature>
<keyword evidence="5" id="KW-1185">Reference proteome</keyword>
<dbReference type="PANTHER" id="PTHR42648">
    <property type="entry name" value="TRANSPOSASE, PUTATIVE-RELATED"/>
    <property type="match status" value="1"/>
</dbReference>
<keyword evidence="1" id="KW-0378">Hydrolase</keyword>
<evidence type="ECO:0000259" key="3">
    <source>
        <dbReference type="PROSITE" id="PS50994"/>
    </source>
</evidence>
<dbReference type="Pfam" id="PF00665">
    <property type="entry name" value="rve"/>
    <property type="match status" value="1"/>
</dbReference>
<gene>
    <name evidence="4" type="ORF">CFOL_v3_00438</name>
</gene>
<dbReference type="InParanoid" id="A0A1Q3AMB1"/>
<feature type="domain" description="Integrase catalytic" evidence="3">
    <location>
        <begin position="384"/>
        <end position="511"/>
    </location>
</feature>
<evidence type="ECO:0000313" key="5">
    <source>
        <dbReference type="Proteomes" id="UP000187406"/>
    </source>
</evidence>
<dbReference type="Gene3D" id="3.30.420.10">
    <property type="entry name" value="Ribonuclease H-like superfamily/Ribonuclease H"/>
    <property type="match status" value="1"/>
</dbReference>
<dbReference type="Pfam" id="PF14223">
    <property type="entry name" value="Retrotran_gag_2"/>
    <property type="match status" value="1"/>
</dbReference>
<dbReference type="InterPro" id="IPR001584">
    <property type="entry name" value="Integrase_cat-core"/>
</dbReference>
<comment type="caution">
    <text evidence="4">The sequence shown here is derived from an EMBL/GenBank/DDBJ whole genome shotgun (WGS) entry which is preliminary data.</text>
</comment>
<dbReference type="InterPro" id="IPR039537">
    <property type="entry name" value="Retrotran_Ty1/copia-like"/>
</dbReference>
<feature type="non-terminal residue" evidence="4">
    <location>
        <position position="511"/>
    </location>
</feature>
<dbReference type="InterPro" id="IPR054722">
    <property type="entry name" value="PolX-like_BBD"/>
</dbReference>
<protein>
    <submittedName>
        <fullName evidence="4">Rve domain-containing protein/gag_pre-integrs domain-containing protein/UBN2_2 domain-containing protein</fullName>
    </submittedName>
</protein>
<dbReference type="OrthoDB" id="1645289at2759"/>
<dbReference type="Pfam" id="PF13976">
    <property type="entry name" value="gag_pre-integrs"/>
    <property type="match status" value="1"/>
</dbReference>
<dbReference type="SUPFAM" id="SSF57756">
    <property type="entry name" value="Retrovirus zinc finger-like domains"/>
    <property type="match status" value="1"/>
</dbReference>
<feature type="non-terminal residue" evidence="4">
    <location>
        <position position="1"/>
    </location>
</feature>
<evidence type="ECO:0000313" key="4">
    <source>
        <dbReference type="EMBL" id="GAV56897.1"/>
    </source>
</evidence>
<reference evidence="5" key="1">
    <citation type="submission" date="2016-04" db="EMBL/GenBank/DDBJ databases">
        <title>Cephalotus genome sequencing.</title>
        <authorList>
            <person name="Fukushima K."/>
            <person name="Hasebe M."/>
            <person name="Fang X."/>
        </authorList>
    </citation>
    <scope>NUCLEOTIDE SEQUENCE [LARGE SCALE GENOMIC DNA]</scope>
    <source>
        <strain evidence="5">cv. St1</strain>
    </source>
</reference>
<keyword evidence="1" id="KW-0645">Protease</keyword>
<dbReference type="GO" id="GO:0006508">
    <property type="term" value="P:proteolysis"/>
    <property type="evidence" value="ECO:0007669"/>
    <property type="project" value="UniProtKB-KW"/>
</dbReference>
<dbReference type="Proteomes" id="UP000187406">
    <property type="component" value="Unassembled WGS sequence"/>
</dbReference>
<dbReference type="SUPFAM" id="SSF53098">
    <property type="entry name" value="Ribonuclease H-like"/>
    <property type="match status" value="1"/>
</dbReference>
<dbReference type="InterPro" id="IPR012337">
    <property type="entry name" value="RNaseH-like_sf"/>
</dbReference>
<feature type="compositionally biased region" description="Basic and acidic residues" evidence="2">
    <location>
        <begin position="136"/>
        <end position="148"/>
    </location>
</feature>
<dbReference type="PROSITE" id="PS50994">
    <property type="entry name" value="INTEGRASE"/>
    <property type="match status" value="1"/>
</dbReference>
<dbReference type="InterPro" id="IPR036875">
    <property type="entry name" value="Znf_CCHC_sf"/>
</dbReference>
<dbReference type="AlphaFoldDB" id="A0A1Q3AMB1"/>
<accession>A0A1Q3AMB1</accession>
<dbReference type="InterPro" id="IPR025724">
    <property type="entry name" value="GAG-pre-integrase_dom"/>
</dbReference>